<dbReference type="PANTHER" id="PTHR30518">
    <property type="entry name" value="ENDOLYTIC MUREIN TRANSGLYCOSYLASE"/>
    <property type="match status" value="1"/>
</dbReference>
<keyword evidence="6 7" id="KW-0961">Cell wall biogenesis/degradation</keyword>
<evidence type="ECO:0000256" key="4">
    <source>
        <dbReference type="ARBA" id="ARBA00023136"/>
    </source>
</evidence>
<keyword evidence="4 7" id="KW-0472">Membrane</keyword>
<evidence type="ECO:0000256" key="3">
    <source>
        <dbReference type="ARBA" id="ARBA00022989"/>
    </source>
</evidence>
<keyword evidence="5 7" id="KW-0456">Lyase</keyword>
<evidence type="ECO:0000256" key="6">
    <source>
        <dbReference type="ARBA" id="ARBA00023316"/>
    </source>
</evidence>
<dbReference type="Proteomes" id="UP000721844">
    <property type="component" value="Unassembled WGS sequence"/>
</dbReference>
<dbReference type="InterPro" id="IPR003770">
    <property type="entry name" value="MLTG-like"/>
</dbReference>
<sequence length="329" mass="35067">MSRLSRWLLPLIALLVIAQAGRSYIGQVWNGPGPLSQNTAFVVPHGRTEIVGRALRGAGIIDGVLAFRVAENLTDDDGALHAGEFAFPAHASLADVFRILRHGKQVEHHLTIPEGLTAQGIAALINQAPAMTGQVKVASEGAILPNTYDYLYGTPRTLLLKRAERALDVALAAAWPNRAANLPLSSPEDAVTLASIVERETAKPDERPMVAAVYLNRLRLGMKLQADPTVIFGLSGGLGTMDRPLAHADLLTPSAYNTYLNTGLPPGPIAAPGIAAILAVLHPADTDALYFVADGSGGHVFSHSYKDQVRNVARLRALDADRQDAVERN</sequence>
<dbReference type="Gene3D" id="3.30.1490.480">
    <property type="entry name" value="Endolytic murein transglycosylase"/>
    <property type="match status" value="1"/>
</dbReference>
<dbReference type="Pfam" id="PF02618">
    <property type="entry name" value="YceG"/>
    <property type="match status" value="1"/>
</dbReference>
<organism evidence="8 9">
    <name type="scientific">Acidisoma cellulosilyticum</name>
    <dbReference type="NCBI Taxonomy" id="2802395"/>
    <lineage>
        <taxon>Bacteria</taxon>
        <taxon>Pseudomonadati</taxon>
        <taxon>Pseudomonadota</taxon>
        <taxon>Alphaproteobacteria</taxon>
        <taxon>Acetobacterales</taxon>
        <taxon>Acidocellaceae</taxon>
        <taxon>Acidisoma</taxon>
    </lineage>
</organism>
<dbReference type="GO" id="GO:0009252">
    <property type="term" value="P:peptidoglycan biosynthetic process"/>
    <property type="evidence" value="ECO:0007669"/>
    <property type="project" value="UniProtKB-UniRule"/>
</dbReference>
<dbReference type="Gene3D" id="3.30.160.60">
    <property type="entry name" value="Classic Zinc Finger"/>
    <property type="match status" value="1"/>
</dbReference>
<comment type="function">
    <text evidence="7">Functions as a peptidoglycan terminase that cleaves nascent peptidoglycan strands endolytically to terminate their elongation.</text>
</comment>
<dbReference type="GO" id="GO:0008932">
    <property type="term" value="F:lytic endotransglycosylase activity"/>
    <property type="evidence" value="ECO:0007669"/>
    <property type="project" value="UniProtKB-UniRule"/>
</dbReference>
<dbReference type="CDD" id="cd08010">
    <property type="entry name" value="MltG_like"/>
    <property type="match status" value="1"/>
</dbReference>
<dbReference type="GO" id="GO:0071555">
    <property type="term" value="P:cell wall organization"/>
    <property type="evidence" value="ECO:0007669"/>
    <property type="project" value="UniProtKB-KW"/>
</dbReference>
<name>A0A963YYG3_9PROT</name>
<keyword evidence="7" id="KW-0997">Cell inner membrane</keyword>
<proteinExistence type="inferred from homology"/>
<evidence type="ECO:0000256" key="5">
    <source>
        <dbReference type="ARBA" id="ARBA00023239"/>
    </source>
</evidence>
<evidence type="ECO:0000256" key="1">
    <source>
        <dbReference type="ARBA" id="ARBA00022475"/>
    </source>
</evidence>
<comment type="similarity">
    <text evidence="7">Belongs to the transglycosylase MltG family.</text>
</comment>
<reference evidence="8 9" key="1">
    <citation type="journal article" date="2021" name="Microorganisms">
        <title>Acidisoma silvae sp. nov. and Acidisomacellulosilytica sp. nov., Two Acidophilic Bacteria Isolated from Decaying Wood, Hydrolyzing Cellulose and Producing Poly-3-hydroxybutyrate.</title>
        <authorList>
            <person name="Mieszkin S."/>
            <person name="Pouder E."/>
            <person name="Uroz S."/>
            <person name="Simon-Colin C."/>
            <person name="Alain K."/>
        </authorList>
    </citation>
    <scope>NUCLEOTIDE SEQUENCE [LARGE SCALE GENOMIC DNA]</scope>
    <source>
        <strain evidence="8 9">HW T5.17</strain>
    </source>
</reference>
<keyword evidence="3 7" id="KW-1133">Transmembrane helix</keyword>
<keyword evidence="2 7" id="KW-0812">Transmembrane</keyword>
<dbReference type="HAMAP" id="MF_02065">
    <property type="entry name" value="MltG"/>
    <property type="match status" value="1"/>
</dbReference>
<feature type="site" description="Important for catalytic activity" evidence="7">
    <location>
        <position position="200"/>
    </location>
</feature>
<accession>A0A963YYG3</accession>
<keyword evidence="9" id="KW-1185">Reference proteome</keyword>
<dbReference type="NCBIfam" id="TIGR00247">
    <property type="entry name" value="endolytic transglycosylase MltG"/>
    <property type="match status" value="1"/>
</dbReference>
<dbReference type="AlphaFoldDB" id="A0A963YYG3"/>
<dbReference type="EC" id="4.2.2.29" evidence="7"/>
<protein>
    <recommendedName>
        <fullName evidence="7">Endolytic murein transglycosylase</fullName>
        <ecNumber evidence="7">4.2.2.29</ecNumber>
    </recommendedName>
    <alternativeName>
        <fullName evidence="7">Peptidoglycan lytic transglycosylase</fullName>
    </alternativeName>
    <alternativeName>
        <fullName evidence="7">Peptidoglycan polymerization terminase</fullName>
    </alternativeName>
</protein>
<comment type="catalytic activity">
    <reaction evidence="7">
        <text>a peptidoglycan chain = a peptidoglycan chain with N-acetyl-1,6-anhydromuramyl-[peptide] at the reducing end + a peptidoglycan chain with N-acetylglucosamine at the non-reducing end.</text>
        <dbReference type="EC" id="4.2.2.29"/>
    </reaction>
</comment>
<comment type="caution">
    <text evidence="8">The sequence shown here is derived from an EMBL/GenBank/DDBJ whole genome shotgun (WGS) entry which is preliminary data.</text>
</comment>
<dbReference type="GO" id="GO:0005886">
    <property type="term" value="C:plasma membrane"/>
    <property type="evidence" value="ECO:0007669"/>
    <property type="project" value="UniProtKB-UniRule"/>
</dbReference>
<dbReference type="PANTHER" id="PTHR30518:SF2">
    <property type="entry name" value="ENDOLYTIC MUREIN TRANSGLYCOSYLASE"/>
    <property type="match status" value="1"/>
</dbReference>
<evidence type="ECO:0000256" key="2">
    <source>
        <dbReference type="ARBA" id="ARBA00022692"/>
    </source>
</evidence>
<keyword evidence="1 7" id="KW-1003">Cell membrane</keyword>
<evidence type="ECO:0000313" key="9">
    <source>
        <dbReference type="Proteomes" id="UP000721844"/>
    </source>
</evidence>
<evidence type="ECO:0000313" key="8">
    <source>
        <dbReference type="EMBL" id="MCB8879114.1"/>
    </source>
</evidence>
<evidence type="ECO:0000256" key="7">
    <source>
        <dbReference type="HAMAP-Rule" id="MF_02065"/>
    </source>
</evidence>
<dbReference type="EMBL" id="JAESVA010000001">
    <property type="protein sequence ID" value="MCB8879114.1"/>
    <property type="molecule type" value="Genomic_DNA"/>
</dbReference>
<gene>
    <name evidence="7 8" type="primary">mltG</name>
    <name evidence="8" type="ORF">ACELLULO517_02625</name>
</gene>